<evidence type="ECO:0000256" key="1">
    <source>
        <dbReference type="SAM" id="MobiDB-lite"/>
    </source>
</evidence>
<dbReference type="EMBL" id="JAGETQ010000028">
    <property type="protein sequence ID" value="MBO1916078.1"/>
    <property type="molecule type" value="Genomic_DNA"/>
</dbReference>
<feature type="region of interest" description="Disordered" evidence="1">
    <location>
        <begin position="39"/>
        <end position="58"/>
    </location>
</feature>
<organism evidence="2 3">
    <name type="scientific">Providencia rettgeri</name>
    <dbReference type="NCBI Taxonomy" id="587"/>
    <lineage>
        <taxon>Bacteria</taxon>
        <taxon>Pseudomonadati</taxon>
        <taxon>Pseudomonadota</taxon>
        <taxon>Gammaproteobacteria</taxon>
        <taxon>Enterobacterales</taxon>
        <taxon>Morganellaceae</taxon>
        <taxon>Providencia</taxon>
    </lineage>
</organism>
<dbReference type="Proteomes" id="UP000664477">
    <property type="component" value="Unassembled WGS sequence"/>
</dbReference>
<sequence>MSQPFRRAGHEAVMDSIMDDRWKGLRNPDRVMEQRDMIAMRDRKSGATPASSPIDKYG</sequence>
<accession>A0A939SR84</accession>
<reference evidence="2" key="1">
    <citation type="submission" date="2021-03" db="EMBL/GenBank/DDBJ databases">
        <title>Molecular epidemiology and mechanisms of colistin and carbapenem resistance in Enterobacteriaceae from clinical isolates, the environment and porcine samples in Pretoria, South Africa.</title>
        <authorList>
            <person name="Bogoshi D."/>
            <person name="Mbelle N.M."/>
            <person name="Naidoo V."/>
            <person name="Osei Sekyere J."/>
        </authorList>
    </citation>
    <scope>NUCLEOTIDE SEQUENCE</scope>
    <source>
        <strain evidence="2">C052</strain>
    </source>
</reference>
<evidence type="ECO:0000313" key="2">
    <source>
        <dbReference type="EMBL" id="MBO1916078.1"/>
    </source>
</evidence>
<proteinExistence type="predicted"/>
<name>A0A939SR84_PRORE</name>
<protein>
    <submittedName>
        <fullName evidence="2">Uncharacterized protein</fullName>
    </submittedName>
</protein>
<dbReference type="AlphaFoldDB" id="A0A939SR84"/>
<comment type="caution">
    <text evidence="2">The sequence shown here is derived from an EMBL/GenBank/DDBJ whole genome shotgun (WGS) entry which is preliminary data.</text>
</comment>
<gene>
    <name evidence="2" type="ORF">J4727_07345</name>
</gene>
<evidence type="ECO:0000313" key="3">
    <source>
        <dbReference type="Proteomes" id="UP000664477"/>
    </source>
</evidence>